<name>A0ABD0L2Q3_9CAEN</name>
<dbReference type="SUPFAM" id="SSF49265">
    <property type="entry name" value="Fibronectin type III"/>
    <property type="match status" value="1"/>
</dbReference>
<comment type="caution">
    <text evidence="2">The sequence shown here is derived from an EMBL/GenBank/DDBJ whole genome shotgun (WGS) entry which is preliminary data.</text>
</comment>
<dbReference type="InterPro" id="IPR036116">
    <property type="entry name" value="FN3_sf"/>
</dbReference>
<accession>A0ABD0L2Q3</accession>
<dbReference type="EMBL" id="JACVVK020000091">
    <property type="protein sequence ID" value="KAK7493620.1"/>
    <property type="molecule type" value="Genomic_DNA"/>
</dbReference>
<feature type="signal peptide" evidence="1">
    <location>
        <begin position="1"/>
        <end position="29"/>
    </location>
</feature>
<evidence type="ECO:0000313" key="3">
    <source>
        <dbReference type="Proteomes" id="UP001519460"/>
    </source>
</evidence>
<proteinExistence type="predicted"/>
<evidence type="ECO:0000313" key="2">
    <source>
        <dbReference type="EMBL" id="KAK7493620.1"/>
    </source>
</evidence>
<evidence type="ECO:0000256" key="1">
    <source>
        <dbReference type="SAM" id="SignalP"/>
    </source>
</evidence>
<dbReference type="Proteomes" id="UP001519460">
    <property type="component" value="Unassembled WGS sequence"/>
</dbReference>
<reference evidence="2 3" key="1">
    <citation type="journal article" date="2023" name="Sci. Data">
        <title>Genome assembly of the Korean intertidal mud-creeper Batillaria attramentaria.</title>
        <authorList>
            <person name="Patra A.K."/>
            <person name="Ho P.T."/>
            <person name="Jun S."/>
            <person name="Lee S.J."/>
            <person name="Kim Y."/>
            <person name="Won Y.J."/>
        </authorList>
    </citation>
    <scope>NUCLEOTIDE SEQUENCE [LARGE SCALE GENOMIC DNA]</scope>
    <source>
        <strain evidence="2">Wonlab-2016</strain>
    </source>
</reference>
<dbReference type="AlphaFoldDB" id="A0ABD0L2Q3"/>
<keyword evidence="1" id="KW-0732">Signal</keyword>
<feature type="chain" id="PRO_5044888367" evidence="1">
    <location>
        <begin position="30"/>
        <end position="82"/>
    </location>
</feature>
<keyword evidence="3" id="KW-1185">Reference proteome</keyword>
<protein>
    <submittedName>
        <fullName evidence="2">Uncharacterized protein</fullName>
    </submittedName>
</protein>
<gene>
    <name evidence="2" type="ORF">BaRGS_00015132</name>
</gene>
<organism evidence="2 3">
    <name type="scientific">Batillaria attramentaria</name>
    <dbReference type="NCBI Taxonomy" id="370345"/>
    <lineage>
        <taxon>Eukaryota</taxon>
        <taxon>Metazoa</taxon>
        <taxon>Spiralia</taxon>
        <taxon>Lophotrochozoa</taxon>
        <taxon>Mollusca</taxon>
        <taxon>Gastropoda</taxon>
        <taxon>Caenogastropoda</taxon>
        <taxon>Sorbeoconcha</taxon>
        <taxon>Cerithioidea</taxon>
        <taxon>Batillariidae</taxon>
        <taxon>Batillaria</taxon>
    </lineage>
</organism>
<sequence>MAAHTGTPLSGHLLMLSLFFITTVPFIHCQTPAPPGPPYDVTIISCGGMRADIEWKYQEAASSVWPLQGFIVEYSDSHEPGQ</sequence>